<proteinExistence type="predicted"/>
<dbReference type="PANTHER" id="PTHR42916">
    <property type="entry name" value="2-SUCCINYL-5-ENOLPYRUVYL-6-HYDROXY-3-CYCLOHEXENE-1-CARBOXYLATE SYNTHASE"/>
    <property type="match status" value="1"/>
</dbReference>
<keyword evidence="4" id="KW-0786">Thiamine pyrophosphate</keyword>
<evidence type="ECO:0000259" key="7">
    <source>
        <dbReference type="Pfam" id="PF02776"/>
    </source>
</evidence>
<keyword evidence="3" id="KW-0460">Magnesium</keyword>
<dbReference type="InterPro" id="IPR029061">
    <property type="entry name" value="THDP-binding"/>
</dbReference>
<feature type="domain" description="Thiamine pyrophosphate enzyme N-terminal TPP-binding" evidence="7">
    <location>
        <begin position="11"/>
        <end position="111"/>
    </location>
</feature>
<dbReference type="OrthoDB" id="9791859at2"/>
<evidence type="ECO:0000256" key="1">
    <source>
        <dbReference type="ARBA" id="ARBA00022679"/>
    </source>
</evidence>
<accession>A0A2Z4IEY7</accession>
<keyword evidence="9" id="KW-1185">Reference proteome</keyword>
<keyword evidence="5" id="KW-0464">Manganese</keyword>
<dbReference type="PANTHER" id="PTHR42916:SF1">
    <property type="entry name" value="PROTEIN PHYLLO, CHLOROPLASTIC"/>
    <property type="match status" value="1"/>
</dbReference>
<dbReference type="GO" id="GO:0070204">
    <property type="term" value="F:2-succinyl-5-enolpyruvyl-6-hydroxy-3-cyclohexene-1-carboxylic-acid synthase activity"/>
    <property type="evidence" value="ECO:0007669"/>
    <property type="project" value="UniProtKB-EC"/>
</dbReference>
<evidence type="ECO:0000256" key="2">
    <source>
        <dbReference type="ARBA" id="ARBA00022723"/>
    </source>
</evidence>
<dbReference type="InterPro" id="IPR011766">
    <property type="entry name" value="TPP_enzyme_TPP-bd"/>
</dbReference>
<dbReference type="Pfam" id="PF02776">
    <property type="entry name" value="TPP_enzyme_N"/>
    <property type="match status" value="1"/>
</dbReference>
<gene>
    <name evidence="8" type="primary">menD</name>
    <name evidence="8" type="ORF">DN752_05685</name>
</gene>
<sequence length="578" mass="65332">MYSDDRLILQLLSLLKQFNVRKIVVSPGSRHFSIIHSMEKDSFFQLYSVVDERSAAFFALGLIQKSNEPVAVACTSGTSTINYGSAVVEAFYQHLPLLLLTADRLPELLNQMEEQMFKQDDVFRSFVKFEGQLKEVKNGFDEWYCNRVINEGLMSLTSRGPGPVHLNIPIESHQGDTFSTVNLPKVRKITRTRADLEDFQWGEYAERLKGKRILIIWGQSAPMSEQLRRSLDAFCESYNCAILCDKTSNCRHEYAIDNAFVTLRNFSIDEGAKRLPDVVITLFANYIFNNNIKKYIRRFSPKLEHWSVAPSGDIIDPFHKLTDVFEMEEGFFFRKMATPSYKGSTDYLVSLKAISQRIMEPEAAFSELYAVGQLMKSIPKGASLHIANSASARMANLFVTDESINAYCNRGVNGIDGCMSAAVGFAAAADEPVYLVIGDLTFFYDMNALWNRHLSSNLRILLLNNEGGAIMHLPLKESLADVLSKHISAGHQTSAKGWVESLGMKYNAARNQEECNAAVDWLSDPNEQGPMVLEVFTKKEVDIKILKKYFGSLNRETKFDKAKLKVSQKIDKFVNKNH</sequence>
<dbReference type="KEGG" id="est:DN752_05685"/>
<keyword evidence="2" id="KW-0479">Metal-binding</keyword>
<keyword evidence="1 8" id="KW-0808">Transferase</keyword>
<dbReference type="InterPro" id="IPR004433">
    <property type="entry name" value="MenaQ_synth_MenD"/>
</dbReference>
<evidence type="ECO:0000313" key="9">
    <source>
        <dbReference type="Proteomes" id="UP000248688"/>
    </source>
</evidence>
<dbReference type="GO" id="GO:0030976">
    <property type="term" value="F:thiamine pyrophosphate binding"/>
    <property type="evidence" value="ECO:0007669"/>
    <property type="project" value="InterPro"/>
</dbReference>
<reference evidence="8 9" key="1">
    <citation type="submission" date="2018-06" db="EMBL/GenBank/DDBJ databases">
        <title>Echinicola strongylocentroti sp. nov., isolated from a sea urchin Strongylocentrotus intermedius.</title>
        <authorList>
            <person name="Bae S.S."/>
        </authorList>
    </citation>
    <scope>NUCLEOTIDE SEQUENCE [LARGE SCALE GENOMIC DNA]</scope>
    <source>
        <strain evidence="8 9">MEBiC08714</strain>
    </source>
</reference>
<feature type="domain" description="Thiamine pyrophosphate enzyme TPP-binding" evidence="6">
    <location>
        <begin position="407"/>
        <end position="535"/>
    </location>
</feature>
<evidence type="ECO:0000313" key="8">
    <source>
        <dbReference type="EMBL" id="AWW29652.1"/>
    </source>
</evidence>
<dbReference type="EMBL" id="CP030041">
    <property type="protein sequence ID" value="AWW29652.1"/>
    <property type="molecule type" value="Genomic_DNA"/>
</dbReference>
<dbReference type="PIRSF" id="PIRSF004983">
    <property type="entry name" value="MenD"/>
    <property type="match status" value="1"/>
</dbReference>
<dbReference type="Gene3D" id="3.40.50.970">
    <property type="match status" value="2"/>
</dbReference>
<protein>
    <submittedName>
        <fullName evidence="8">2-succinyl-5-enolpyruvyl-6-hydroxy-3-cyclohexene-1-carboxylic-acid synthase</fullName>
        <ecNumber evidence="8">2.2.1.9</ecNumber>
    </submittedName>
</protein>
<dbReference type="Gene3D" id="3.40.50.1220">
    <property type="entry name" value="TPP-binding domain"/>
    <property type="match status" value="1"/>
</dbReference>
<dbReference type="EC" id="2.2.1.9" evidence="8"/>
<dbReference type="CDD" id="cd07037">
    <property type="entry name" value="TPP_PYR_MenD"/>
    <property type="match status" value="1"/>
</dbReference>
<dbReference type="AlphaFoldDB" id="A0A2Z4IEY7"/>
<dbReference type="NCBIfam" id="TIGR00173">
    <property type="entry name" value="menD"/>
    <property type="match status" value="1"/>
</dbReference>
<dbReference type="Proteomes" id="UP000248688">
    <property type="component" value="Chromosome"/>
</dbReference>
<name>A0A2Z4IEY7_9BACT</name>
<dbReference type="RefSeq" id="WP_112783050.1">
    <property type="nucleotide sequence ID" value="NZ_CP030041.1"/>
</dbReference>
<evidence type="ECO:0000259" key="6">
    <source>
        <dbReference type="Pfam" id="PF02775"/>
    </source>
</evidence>
<dbReference type="GO" id="GO:0046872">
    <property type="term" value="F:metal ion binding"/>
    <property type="evidence" value="ECO:0007669"/>
    <property type="project" value="UniProtKB-KW"/>
</dbReference>
<evidence type="ECO:0000256" key="4">
    <source>
        <dbReference type="ARBA" id="ARBA00023052"/>
    </source>
</evidence>
<organism evidence="8 9">
    <name type="scientific">Echinicola strongylocentroti</name>
    <dbReference type="NCBI Taxonomy" id="1795355"/>
    <lineage>
        <taxon>Bacteria</taxon>
        <taxon>Pseudomonadati</taxon>
        <taxon>Bacteroidota</taxon>
        <taxon>Cytophagia</taxon>
        <taxon>Cytophagales</taxon>
        <taxon>Cyclobacteriaceae</taxon>
        <taxon>Echinicola</taxon>
    </lineage>
</organism>
<evidence type="ECO:0000256" key="3">
    <source>
        <dbReference type="ARBA" id="ARBA00022842"/>
    </source>
</evidence>
<evidence type="ECO:0000256" key="5">
    <source>
        <dbReference type="ARBA" id="ARBA00023211"/>
    </source>
</evidence>
<dbReference type="InterPro" id="IPR012001">
    <property type="entry name" value="Thiamin_PyroP_enz_TPP-bd_dom"/>
</dbReference>
<dbReference type="Pfam" id="PF02775">
    <property type="entry name" value="TPP_enzyme_C"/>
    <property type="match status" value="1"/>
</dbReference>
<dbReference type="GO" id="GO:0009234">
    <property type="term" value="P:menaquinone biosynthetic process"/>
    <property type="evidence" value="ECO:0007669"/>
    <property type="project" value="InterPro"/>
</dbReference>
<dbReference type="SUPFAM" id="SSF52518">
    <property type="entry name" value="Thiamin diphosphate-binding fold (THDP-binding)"/>
    <property type="match status" value="2"/>
</dbReference>